<accession>A0AA92BZI1</accession>
<keyword evidence="5" id="KW-0800">Toxin</keyword>
<gene>
    <name evidence="5" type="primary">vapC</name>
    <name evidence="7" type="ORF">DC430_22615</name>
</gene>
<evidence type="ECO:0000313" key="7">
    <source>
        <dbReference type="EMBL" id="PVE50177.1"/>
    </source>
</evidence>
<feature type="binding site" evidence="5">
    <location>
        <position position="116"/>
    </location>
    <ligand>
        <name>Mg(2+)</name>
        <dbReference type="ChEBI" id="CHEBI:18420"/>
    </ligand>
</feature>
<evidence type="ECO:0000256" key="2">
    <source>
        <dbReference type="ARBA" id="ARBA00022722"/>
    </source>
</evidence>
<comment type="similarity">
    <text evidence="5">Belongs to the PINc/VapC protein family.</text>
</comment>
<evidence type="ECO:0000256" key="1">
    <source>
        <dbReference type="ARBA" id="ARBA00022649"/>
    </source>
</evidence>
<comment type="cofactor">
    <cofactor evidence="5">
        <name>Mg(2+)</name>
        <dbReference type="ChEBI" id="CHEBI:18420"/>
    </cofactor>
</comment>
<comment type="function">
    <text evidence="5">Toxic component of a toxin-antitoxin (TA) system. An RNase.</text>
</comment>
<evidence type="ECO:0000256" key="4">
    <source>
        <dbReference type="ARBA" id="ARBA00022801"/>
    </source>
</evidence>
<keyword evidence="5" id="KW-0460">Magnesium</keyword>
<feature type="binding site" evidence="5">
    <location>
        <position position="5"/>
    </location>
    <ligand>
        <name>Mg(2+)</name>
        <dbReference type="ChEBI" id="CHEBI:18420"/>
    </ligand>
</feature>
<dbReference type="RefSeq" id="WP_111850888.1">
    <property type="nucleotide sequence ID" value="NZ_QDFR01000013.1"/>
</dbReference>
<proteinExistence type="inferred from homology"/>
<sequence length="147" mass="16001">MLFVDASVIVAILAQEDDAAFLIDRLEQAGGPFYVSPVVRVEATLSLTRRLAEARGKDKPATPDMMEAASRMVDQFAADLDCKDAVISADVGSRTLDAAQRYGKIMNHPAKLNMGDCFAYACAEAYGLKIAFKGDDFVHTDLGWQNH</sequence>
<evidence type="ECO:0000313" key="8">
    <source>
        <dbReference type="Proteomes" id="UP000244335"/>
    </source>
</evidence>
<dbReference type="GO" id="GO:0090729">
    <property type="term" value="F:toxin activity"/>
    <property type="evidence" value="ECO:0007669"/>
    <property type="project" value="UniProtKB-KW"/>
</dbReference>
<dbReference type="CDD" id="cd09871">
    <property type="entry name" value="PIN_MtVapC28-VapC30-like"/>
    <property type="match status" value="1"/>
</dbReference>
<keyword evidence="2 5" id="KW-0540">Nuclease</keyword>
<evidence type="ECO:0000259" key="6">
    <source>
        <dbReference type="Pfam" id="PF01850"/>
    </source>
</evidence>
<keyword evidence="4 5" id="KW-0378">Hydrolase</keyword>
<dbReference type="InterPro" id="IPR022907">
    <property type="entry name" value="VapC_family"/>
</dbReference>
<dbReference type="GeneID" id="301040998"/>
<dbReference type="EMBL" id="QDFR01000013">
    <property type="protein sequence ID" value="PVE50177.1"/>
    <property type="molecule type" value="Genomic_DNA"/>
</dbReference>
<comment type="caution">
    <text evidence="7">The sequence shown here is derived from an EMBL/GenBank/DDBJ whole genome shotgun (WGS) entry which is preliminary data.</text>
</comment>
<dbReference type="GO" id="GO:0016787">
    <property type="term" value="F:hydrolase activity"/>
    <property type="evidence" value="ECO:0007669"/>
    <property type="project" value="UniProtKB-KW"/>
</dbReference>
<name>A0AA92BZI1_RHIRH</name>
<dbReference type="GO" id="GO:0000287">
    <property type="term" value="F:magnesium ion binding"/>
    <property type="evidence" value="ECO:0007669"/>
    <property type="project" value="UniProtKB-UniRule"/>
</dbReference>
<dbReference type="EC" id="3.1.-.-" evidence="5"/>
<dbReference type="InterPro" id="IPR029060">
    <property type="entry name" value="PIN-like_dom_sf"/>
</dbReference>
<dbReference type="Gene3D" id="3.40.50.1010">
    <property type="entry name" value="5'-nuclease"/>
    <property type="match status" value="1"/>
</dbReference>
<dbReference type="Proteomes" id="UP000244335">
    <property type="component" value="Unassembled WGS sequence"/>
</dbReference>
<dbReference type="GO" id="GO:0004540">
    <property type="term" value="F:RNA nuclease activity"/>
    <property type="evidence" value="ECO:0007669"/>
    <property type="project" value="InterPro"/>
</dbReference>
<evidence type="ECO:0000256" key="5">
    <source>
        <dbReference type="HAMAP-Rule" id="MF_00265"/>
    </source>
</evidence>
<dbReference type="HAMAP" id="MF_00265">
    <property type="entry name" value="VapC_Nob1"/>
    <property type="match status" value="1"/>
</dbReference>
<evidence type="ECO:0000256" key="3">
    <source>
        <dbReference type="ARBA" id="ARBA00022723"/>
    </source>
</evidence>
<feature type="domain" description="PIN" evidence="6">
    <location>
        <begin position="3"/>
        <end position="141"/>
    </location>
</feature>
<protein>
    <recommendedName>
        <fullName evidence="5">Ribonuclease VapC</fullName>
        <shortName evidence="5">RNase VapC</shortName>
        <ecNumber evidence="5">3.1.-.-</ecNumber>
    </recommendedName>
    <alternativeName>
        <fullName evidence="5">Toxin VapC</fullName>
    </alternativeName>
</protein>
<keyword evidence="1 5" id="KW-1277">Toxin-antitoxin system</keyword>
<dbReference type="InterPro" id="IPR002716">
    <property type="entry name" value="PIN_dom"/>
</dbReference>
<dbReference type="AlphaFoldDB" id="A0AA92BZI1"/>
<organism evidence="7 8">
    <name type="scientific">Rhizobium rhizogenes</name>
    <name type="common">Agrobacterium rhizogenes</name>
    <dbReference type="NCBI Taxonomy" id="359"/>
    <lineage>
        <taxon>Bacteria</taxon>
        <taxon>Pseudomonadati</taxon>
        <taxon>Pseudomonadota</taxon>
        <taxon>Alphaproteobacteria</taxon>
        <taxon>Hyphomicrobiales</taxon>
        <taxon>Rhizobiaceae</taxon>
        <taxon>Rhizobium/Agrobacterium group</taxon>
        <taxon>Rhizobium</taxon>
    </lineage>
</organism>
<dbReference type="Pfam" id="PF01850">
    <property type="entry name" value="PIN"/>
    <property type="match status" value="1"/>
</dbReference>
<keyword evidence="3 5" id="KW-0479">Metal-binding</keyword>
<dbReference type="SUPFAM" id="SSF88723">
    <property type="entry name" value="PIN domain-like"/>
    <property type="match status" value="1"/>
</dbReference>
<reference evidence="7 8" key="1">
    <citation type="submission" date="2018-04" db="EMBL/GenBank/DDBJ databases">
        <authorList>
            <person name="Hagen T."/>
        </authorList>
    </citation>
    <scope>NUCLEOTIDE SEQUENCE [LARGE SCALE GENOMIC DNA]</scope>
    <source>
        <strain evidence="7 8">TPD7009</strain>
    </source>
</reference>